<dbReference type="InterPro" id="IPR005000">
    <property type="entry name" value="Aldolase/citrate-lyase_domain"/>
</dbReference>
<comment type="catalytic activity">
    <reaction evidence="6">
        <text>D-glyceraldehyde + pyruvate = 2-dehydro-3-deoxy-L-galactonate</text>
        <dbReference type="Rhea" id="RHEA:80055"/>
        <dbReference type="ChEBI" id="CHEBI:15361"/>
        <dbReference type="ChEBI" id="CHEBI:17378"/>
        <dbReference type="ChEBI" id="CHEBI:75545"/>
    </reaction>
</comment>
<keyword evidence="3" id="KW-0479">Metal-binding</keyword>
<evidence type="ECO:0000313" key="9">
    <source>
        <dbReference type="Proteomes" id="UP000664914"/>
    </source>
</evidence>
<dbReference type="GO" id="GO:0046872">
    <property type="term" value="F:metal ion binding"/>
    <property type="evidence" value="ECO:0007669"/>
    <property type="project" value="UniProtKB-KW"/>
</dbReference>
<evidence type="ECO:0000256" key="5">
    <source>
        <dbReference type="ARBA" id="ARBA00023317"/>
    </source>
</evidence>
<comment type="cofactor">
    <cofactor evidence="1">
        <name>a divalent metal cation</name>
        <dbReference type="ChEBI" id="CHEBI:60240"/>
    </cofactor>
</comment>
<reference evidence="8" key="1">
    <citation type="submission" date="2020-07" db="EMBL/GenBank/DDBJ databases">
        <authorList>
            <person name="Camacho E."/>
        </authorList>
    </citation>
    <scope>NUCLEOTIDE SEQUENCE</scope>
    <source>
        <strain evidence="8">MPO218</strain>
    </source>
</reference>
<comment type="similarity">
    <text evidence="2">Belongs to the HpcH/HpaI aldolase family.</text>
</comment>
<dbReference type="SUPFAM" id="SSF51621">
    <property type="entry name" value="Phosphoenolpyruvate/pyruvate domain"/>
    <property type="match status" value="1"/>
</dbReference>
<evidence type="ECO:0000313" key="8">
    <source>
        <dbReference type="EMBL" id="QTH20058.1"/>
    </source>
</evidence>
<name>A0A975CZB2_9SPHN</name>
<evidence type="ECO:0000259" key="7">
    <source>
        <dbReference type="Pfam" id="PF03328"/>
    </source>
</evidence>
<dbReference type="AlphaFoldDB" id="A0A975CZB2"/>
<dbReference type="InterPro" id="IPR015813">
    <property type="entry name" value="Pyrv/PenolPyrv_kinase-like_dom"/>
</dbReference>
<evidence type="ECO:0000256" key="1">
    <source>
        <dbReference type="ARBA" id="ARBA00001968"/>
    </source>
</evidence>
<evidence type="ECO:0000256" key="2">
    <source>
        <dbReference type="ARBA" id="ARBA00005568"/>
    </source>
</evidence>
<dbReference type="Gene3D" id="3.20.20.60">
    <property type="entry name" value="Phosphoenolpyruvate-binding domains"/>
    <property type="match status" value="1"/>
</dbReference>
<dbReference type="InterPro" id="IPR012689">
    <property type="entry name" value="HpaI"/>
</dbReference>
<dbReference type="Proteomes" id="UP000664914">
    <property type="component" value="Chromosome"/>
</dbReference>
<dbReference type="InterPro" id="IPR040442">
    <property type="entry name" value="Pyrv_kinase-like_dom_sf"/>
</dbReference>
<dbReference type="FunFam" id="3.20.20.60:FF:000004">
    <property type="entry name" value="5-keto-4-deoxy-D-glucarate aldolase"/>
    <property type="match status" value="1"/>
</dbReference>
<organism evidence="8 9">
    <name type="scientific">Rhizorhabdus wittichii</name>
    <dbReference type="NCBI Taxonomy" id="160791"/>
    <lineage>
        <taxon>Bacteria</taxon>
        <taxon>Pseudomonadati</taxon>
        <taxon>Pseudomonadota</taxon>
        <taxon>Alphaproteobacteria</taxon>
        <taxon>Sphingomonadales</taxon>
        <taxon>Sphingomonadaceae</taxon>
        <taxon>Rhizorhabdus</taxon>
    </lineage>
</organism>
<gene>
    <name evidence="8" type="primary">hpaI</name>
    <name evidence="8" type="ORF">HRJ34_17055</name>
</gene>
<feature type="domain" description="HpcH/HpaI aldolase/citrate lyase" evidence="7">
    <location>
        <begin position="14"/>
        <end position="239"/>
    </location>
</feature>
<evidence type="ECO:0000256" key="6">
    <source>
        <dbReference type="ARBA" id="ARBA00045074"/>
    </source>
</evidence>
<dbReference type="PANTHER" id="PTHR30502">
    <property type="entry name" value="2-KETO-3-DEOXY-L-RHAMNONATE ALDOLASE"/>
    <property type="match status" value="1"/>
</dbReference>
<dbReference type="PANTHER" id="PTHR30502:SF0">
    <property type="entry name" value="PHOSPHOENOLPYRUVATE CARBOXYLASE FAMILY PROTEIN"/>
    <property type="match status" value="1"/>
</dbReference>
<evidence type="ECO:0000256" key="4">
    <source>
        <dbReference type="ARBA" id="ARBA00023239"/>
    </source>
</evidence>
<dbReference type="RefSeq" id="WP_208631907.1">
    <property type="nucleotide sequence ID" value="NZ_CP059319.1"/>
</dbReference>
<dbReference type="GO" id="GO:0016832">
    <property type="term" value="F:aldehyde-lyase activity"/>
    <property type="evidence" value="ECO:0007669"/>
    <property type="project" value="TreeGrafter"/>
</dbReference>
<dbReference type="InterPro" id="IPR050251">
    <property type="entry name" value="HpcH-HpaI_aldolase"/>
</dbReference>
<keyword evidence="5" id="KW-0670">Pyruvate</keyword>
<evidence type="ECO:0000256" key="3">
    <source>
        <dbReference type="ARBA" id="ARBA00022723"/>
    </source>
</evidence>
<keyword evidence="4 8" id="KW-0456">Lyase</keyword>
<dbReference type="EC" id="4.1.2.52" evidence="8"/>
<reference evidence="8" key="2">
    <citation type="submission" date="2021-04" db="EMBL/GenBank/DDBJ databases">
        <title>Isolation and genomic analysis of the ibuprofen-degrading bacterium Sphingomonas strain MPO218.</title>
        <authorList>
            <person name="Aulestia M."/>
            <person name="Flores A."/>
            <person name="Mangas E.L."/>
            <person name="Perez-Pulido A.J."/>
            <person name="Santero E."/>
            <person name="Camacho E.M."/>
        </authorList>
    </citation>
    <scope>NUCLEOTIDE SEQUENCE</scope>
    <source>
        <strain evidence="8">MPO218</strain>
    </source>
</reference>
<sequence>MNDFKTALLQDRVQIGLWQALANPYTAEICAGAGFDWLLLDGEHAPNDLPLLLAQLQAVAAYPVEPVVRLPVGDAVLVKQMLDIGARSLLVPMVESAAQAEAMVRATRYPPQGTRGVGSAIGRASRWNRTRNYLNEAEDEICLMVQIESAAALAALPSIAELPGVDGIFIGPSDLAASLGHLGDPGHAAVQRAIERAIATVRTSAKAVGILAADEGLARRYIELGATFVAVGTDVTLLARGAEALARRFKGGRDEEPRGATIY</sequence>
<dbReference type="EMBL" id="CP059319">
    <property type="protein sequence ID" value="QTH20058.1"/>
    <property type="molecule type" value="Genomic_DNA"/>
</dbReference>
<dbReference type="NCBIfam" id="TIGR02311">
    <property type="entry name" value="HpaI"/>
    <property type="match status" value="1"/>
</dbReference>
<dbReference type="Pfam" id="PF03328">
    <property type="entry name" value="HpcH_HpaI"/>
    <property type="match status" value="1"/>
</dbReference>
<dbReference type="GO" id="GO:0010124">
    <property type="term" value="P:phenylacetate catabolic process"/>
    <property type="evidence" value="ECO:0007669"/>
    <property type="project" value="InterPro"/>
</dbReference>
<accession>A0A975CZB2</accession>
<proteinExistence type="inferred from homology"/>
<dbReference type="GO" id="GO:0005737">
    <property type="term" value="C:cytoplasm"/>
    <property type="evidence" value="ECO:0007669"/>
    <property type="project" value="UniProtKB-ARBA"/>
</dbReference>
<protein>
    <submittedName>
        <fullName evidence="8">4-hydroxy-2-oxoheptanedioate aldolase</fullName>
        <ecNumber evidence="8">4.1.2.52</ecNumber>
    </submittedName>
</protein>